<comment type="caution">
    <text evidence="1">The sequence shown here is derived from an EMBL/GenBank/DDBJ whole genome shotgun (WGS) entry which is preliminary data.</text>
</comment>
<sequence>MHRTTRTAALAGLLAALAAPAAAFEVASASLRADGSLGAAQAYDRNGCGGANVSPELHWRGAPPATRGYALTLFDPDARGGRGWWHWLVLDLPATQRALAAGAALPGGARAWRNSFGEAGYGGPCPPIGDPAHHYVLTIYALRDAKLLPPPDADAARVAALLQADALASARWVGRYAR</sequence>
<reference evidence="1" key="1">
    <citation type="submission" date="2016-10" db="EMBL/GenBank/DDBJ databases">
        <title>Sequence of Gallionella enrichment culture.</title>
        <authorList>
            <person name="Poehlein A."/>
            <person name="Muehling M."/>
            <person name="Daniel R."/>
        </authorList>
    </citation>
    <scope>NUCLEOTIDE SEQUENCE</scope>
</reference>
<dbReference type="InterPro" id="IPR005247">
    <property type="entry name" value="YbhB_YbcL/LppC-like"/>
</dbReference>
<dbReference type="AlphaFoldDB" id="A0A1J5RGS6"/>
<proteinExistence type="predicted"/>
<name>A0A1J5RGS6_9ZZZZ</name>
<dbReference type="InterPro" id="IPR036610">
    <property type="entry name" value="PEBP-like_sf"/>
</dbReference>
<dbReference type="CDD" id="cd00865">
    <property type="entry name" value="PEBP_bact_arch"/>
    <property type="match status" value="1"/>
</dbReference>
<dbReference type="Pfam" id="PF01161">
    <property type="entry name" value="PBP"/>
    <property type="match status" value="1"/>
</dbReference>
<dbReference type="NCBIfam" id="TIGR00481">
    <property type="entry name" value="YbhB/YbcL family Raf kinase inhibitor-like protein"/>
    <property type="match status" value="1"/>
</dbReference>
<accession>A0A1J5RGS6</accession>
<dbReference type="Gene3D" id="3.90.280.10">
    <property type="entry name" value="PEBP-like"/>
    <property type="match status" value="1"/>
</dbReference>
<gene>
    <name evidence="1" type="ORF">GALL_308150</name>
</gene>
<dbReference type="PANTHER" id="PTHR30289:SF1">
    <property type="entry name" value="PEBP (PHOSPHATIDYLETHANOLAMINE-BINDING PROTEIN) FAMILY PROTEIN"/>
    <property type="match status" value="1"/>
</dbReference>
<dbReference type="EMBL" id="MLJW01000428">
    <property type="protein sequence ID" value="OIQ87325.1"/>
    <property type="molecule type" value="Genomic_DNA"/>
</dbReference>
<protein>
    <submittedName>
        <fullName evidence="1">Putative kinase inhibitor</fullName>
    </submittedName>
</protein>
<dbReference type="InterPro" id="IPR008914">
    <property type="entry name" value="PEBP"/>
</dbReference>
<evidence type="ECO:0000313" key="1">
    <source>
        <dbReference type="EMBL" id="OIQ87325.1"/>
    </source>
</evidence>
<dbReference type="PANTHER" id="PTHR30289">
    <property type="entry name" value="UNCHARACTERIZED PROTEIN YBCL-RELATED"/>
    <property type="match status" value="1"/>
</dbReference>
<organism evidence="1">
    <name type="scientific">mine drainage metagenome</name>
    <dbReference type="NCBI Taxonomy" id="410659"/>
    <lineage>
        <taxon>unclassified sequences</taxon>
        <taxon>metagenomes</taxon>
        <taxon>ecological metagenomes</taxon>
    </lineage>
</organism>
<dbReference type="SUPFAM" id="SSF49777">
    <property type="entry name" value="PEBP-like"/>
    <property type="match status" value="1"/>
</dbReference>